<evidence type="ECO:0000313" key="2">
    <source>
        <dbReference type="Proteomes" id="UP000003340"/>
    </source>
</evidence>
<reference evidence="1 2" key="1">
    <citation type="submission" date="2009-01" db="EMBL/GenBank/DDBJ databases">
        <authorList>
            <person name="Fulton L."/>
            <person name="Clifton S."/>
            <person name="Fulton B."/>
            <person name="Xu J."/>
            <person name="Minx P."/>
            <person name="Pepin K.H."/>
            <person name="Johnson M."/>
            <person name="Bhonagiri V."/>
            <person name="Nash W.E."/>
            <person name="Mardis E.R."/>
            <person name="Wilson R.K."/>
        </authorList>
    </citation>
    <scope>NUCLEOTIDE SEQUENCE [LARGE SCALE GENOMIC DNA]</scope>
    <source>
        <strain evidence="1 2">DSM 5476</strain>
    </source>
</reference>
<proteinExistence type="predicted"/>
<dbReference type="HOGENOM" id="CLU_3231814_0_0_9"/>
<accession>C0E9L1</accession>
<reference evidence="1 2" key="2">
    <citation type="submission" date="2009-02" db="EMBL/GenBank/DDBJ databases">
        <title>Draft genome sequence of Clostridium methylpentosum (DSM 5476).</title>
        <authorList>
            <person name="Sudarsanam P."/>
            <person name="Ley R."/>
            <person name="Guruge J."/>
            <person name="Turnbaugh P.J."/>
            <person name="Mahowald M."/>
            <person name="Liep D."/>
            <person name="Gordon J."/>
        </authorList>
    </citation>
    <scope>NUCLEOTIDE SEQUENCE [LARGE SCALE GENOMIC DNA]</scope>
    <source>
        <strain evidence="1 2">DSM 5476</strain>
    </source>
</reference>
<name>C0E9L1_9FIRM</name>
<dbReference type="Proteomes" id="UP000003340">
    <property type="component" value="Unassembled WGS sequence"/>
</dbReference>
<dbReference type="AlphaFoldDB" id="C0E9L1"/>
<organism evidence="1 2">
    <name type="scientific">[Clostridium] methylpentosum DSM 5476</name>
    <dbReference type="NCBI Taxonomy" id="537013"/>
    <lineage>
        <taxon>Bacteria</taxon>
        <taxon>Bacillati</taxon>
        <taxon>Bacillota</taxon>
        <taxon>Clostridia</taxon>
        <taxon>Eubacteriales</taxon>
        <taxon>Oscillospiraceae</taxon>
        <taxon>Oscillospiraceae incertae sedis</taxon>
    </lineage>
</organism>
<dbReference type="EMBL" id="ACEC01000021">
    <property type="protein sequence ID" value="EEG31776.1"/>
    <property type="molecule type" value="Genomic_DNA"/>
</dbReference>
<gene>
    <name evidence="1" type="ORF">CLOSTMETH_00510</name>
</gene>
<evidence type="ECO:0000313" key="1">
    <source>
        <dbReference type="EMBL" id="EEG31776.1"/>
    </source>
</evidence>
<comment type="caution">
    <text evidence="1">The sequence shown here is derived from an EMBL/GenBank/DDBJ whole genome shotgun (WGS) entry which is preliminary data.</text>
</comment>
<keyword evidence="2" id="KW-1185">Reference proteome</keyword>
<sequence>MSGVDATIRLVCPLLMFKFSEKISIHNFKKLSNGQKTAKTIVK</sequence>
<protein>
    <submittedName>
        <fullName evidence="1">Uncharacterized protein</fullName>
    </submittedName>
</protein>